<protein>
    <submittedName>
        <fullName evidence="2">Metallophosphoesterase</fullName>
    </submittedName>
</protein>
<evidence type="ECO:0000313" key="3">
    <source>
        <dbReference type="Proteomes" id="UP001596447"/>
    </source>
</evidence>
<organism evidence="2 3">
    <name type="scientific">Halospeciosus flavus</name>
    <dbReference type="NCBI Taxonomy" id="3032283"/>
    <lineage>
        <taxon>Archaea</taxon>
        <taxon>Methanobacteriati</taxon>
        <taxon>Methanobacteriota</taxon>
        <taxon>Stenosarchaea group</taxon>
        <taxon>Halobacteria</taxon>
        <taxon>Halobacteriales</taxon>
        <taxon>Halobacteriaceae</taxon>
        <taxon>Halospeciosus</taxon>
    </lineage>
</organism>
<dbReference type="EMBL" id="JBHTAR010000011">
    <property type="protein sequence ID" value="MFC7199155.1"/>
    <property type="molecule type" value="Genomic_DNA"/>
</dbReference>
<accession>A0ABD5Z1X1</accession>
<dbReference type="Gene3D" id="3.60.21.10">
    <property type="match status" value="1"/>
</dbReference>
<dbReference type="InterPro" id="IPR029052">
    <property type="entry name" value="Metallo-depent_PP-like"/>
</dbReference>
<dbReference type="PANTHER" id="PTHR39323">
    <property type="entry name" value="BLR1149 PROTEIN"/>
    <property type="match status" value="1"/>
</dbReference>
<keyword evidence="3" id="KW-1185">Reference proteome</keyword>
<gene>
    <name evidence="2" type="ORF">ACFQJ9_06950</name>
</gene>
<evidence type="ECO:0000259" key="1">
    <source>
        <dbReference type="Pfam" id="PF12850"/>
    </source>
</evidence>
<dbReference type="RefSeq" id="WP_279529099.1">
    <property type="nucleotide sequence ID" value="NZ_CP122312.1"/>
</dbReference>
<dbReference type="Proteomes" id="UP001596447">
    <property type="component" value="Unassembled WGS sequence"/>
</dbReference>
<feature type="domain" description="Calcineurin-like phosphoesterase" evidence="1">
    <location>
        <begin position="25"/>
        <end position="157"/>
    </location>
</feature>
<dbReference type="Pfam" id="PF12850">
    <property type="entry name" value="Metallophos_2"/>
    <property type="match status" value="1"/>
</dbReference>
<comment type="caution">
    <text evidence="2">The sequence shown here is derived from an EMBL/GenBank/DDBJ whole genome shotgun (WGS) entry which is preliminary data.</text>
</comment>
<sequence length="246" mass="26249">MARTRVEPVPNEPAAVASLGDEDALVVADYHAGIEEALRSDGLEVGSQADTRREQLLSLVAETDADRVVFLGDLGHQFGAPEGPEREELDALVAELPVPATLVKGNHDGELDSYFADVIPTEGAVRGGVGLLHGHTWPAPEVLDADVVCVGHEHPAVRLEDEVGGARVERAWLRGPLATDPFQDHYGEHVEADAELVVCPAFNDLCGGSWVNVEGQGFLSPFLPEAIPGADAYLLDGTRLGPYRRV</sequence>
<dbReference type="PIRSF" id="PIRSF000887">
    <property type="entry name" value="Pesterase_MJ0037"/>
    <property type="match status" value="1"/>
</dbReference>
<dbReference type="AlphaFoldDB" id="A0ABD5Z1X1"/>
<dbReference type="InterPro" id="IPR024173">
    <property type="entry name" value="Pesterase_MJ0037-like"/>
</dbReference>
<proteinExistence type="predicted"/>
<dbReference type="PANTHER" id="PTHR39323:SF1">
    <property type="entry name" value="BLR1149 PROTEIN"/>
    <property type="match status" value="1"/>
</dbReference>
<dbReference type="InterPro" id="IPR024654">
    <property type="entry name" value="Calcineurin-like_PHP_lpxH"/>
</dbReference>
<reference evidence="2 3" key="1">
    <citation type="journal article" date="2019" name="Int. J. Syst. Evol. Microbiol.">
        <title>The Global Catalogue of Microorganisms (GCM) 10K type strain sequencing project: providing services to taxonomists for standard genome sequencing and annotation.</title>
        <authorList>
            <consortium name="The Broad Institute Genomics Platform"/>
            <consortium name="The Broad Institute Genome Sequencing Center for Infectious Disease"/>
            <person name="Wu L."/>
            <person name="Ma J."/>
        </authorList>
    </citation>
    <scope>NUCLEOTIDE SEQUENCE [LARGE SCALE GENOMIC DNA]</scope>
    <source>
        <strain evidence="2 3">XZGYJ-43</strain>
    </source>
</reference>
<evidence type="ECO:0000313" key="2">
    <source>
        <dbReference type="EMBL" id="MFC7199155.1"/>
    </source>
</evidence>
<dbReference type="SUPFAM" id="SSF56300">
    <property type="entry name" value="Metallo-dependent phosphatases"/>
    <property type="match status" value="1"/>
</dbReference>
<name>A0ABD5Z1X1_9EURY</name>
<dbReference type="CDD" id="cd07391">
    <property type="entry name" value="MPP_PF1019"/>
    <property type="match status" value="1"/>
</dbReference>